<dbReference type="Proteomes" id="UP000821865">
    <property type="component" value="Chromosome 2"/>
</dbReference>
<organism evidence="1 2">
    <name type="scientific">Dermacentor silvarum</name>
    <name type="common">Tick</name>
    <dbReference type="NCBI Taxonomy" id="543639"/>
    <lineage>
        <taxon>Eukaryota</taxon>
        <taxon>Metazoa</taxon>
        <taxon>Ecdysozoa</taxon>
        <taxon>Arthropoda</taxon>
        <taxon>Chelicerata</taxon>
        <taxon>Arachnida</taxon>
        <taxon>Acari</taxon>
        <taxon>Parasitiformes</taxon>
        <taxon>Ixodida</taxon>
        <taxon>Ixodoidea</taxon>
        <taxon>Ixodidae</taxon>
        <taxon>Rhipicephalinae</taxon>
        <taxon>Dermacentor</taxon>
    </lineage>
</organism>
<protein>
    <submittedName>
        <fullName evidence="1">Uncharacterized protein</fullName>
    </submittedName>
</protein>
<evidence type="ECO:0000313" key="2">
    <source>
        <dbReference type="Proteomes" id="UP000821865"/>
    </source>
</evidence>
<gene>
    <name evidence="1" type="ORF">HPB49_008861</name>
</gene>
<dbReference type="EMBL" id="CM023471">
    <property type="protein sequence ID" value="KAH7965597.1"/>
    <property type="molecule type" value="Genomic_DNA"/>
</dbReference>
<sequence length="635" mass="68578">MVSRNASLSSLQGVDQGCSPCSATIVSLCCNEEEDVAEKSMGSPPVMEDPVFEMLFGDVNLENKSDYDMIDRMIKGEKFFEPEALTALTPFDVEAISRDADRILEKVERGCTSADLTSSPAKTRRRGHSKHSRSSVDTPMTPSTPSAQRSLQGLDGNKGHGSPLSSRRDSIVSQKAGQGASKKRAGKTSAKGGDKDVGDGTKSGKTKITKKGKDEGRRHQDEKERPAVEEKLVETVPPLEPPSPQPMQIYPSPVCSLCEQNVHQGNFGFAPCAAYGDYRVNYCTVQKTTGTPAAPGDGQGIAATSSVARDKKEQESKDSKVLNGKNKIKRVYRKKTTKDGDKRRTSVCIEETATSEAFELLGGGGGGRSASQAVDGGPPARAPSTAPAPASSTTPAPVHFTLTATAGAPPRSTVRHYRYAETRRPAAGAPGEQPGPQFTRPMPPHPLCPVHSPMLAGGPPPFPTRWQKQAGAPNETFDDNREATERRRYLEGRTEAPNNTFDDNREDATEKQARAEGGLWQERLRGQQPGEPAPITMETCTEEVSLFAAPRETDRLKNRVLQSTDYVCEKHFEPRYVTKMWGAVYKGLVLVSAPRKAALAKDAVSTKFPDCPAHLTKTEKKKGACGPFAPSCHQT</sequence>
<comment type="caution">
    <text evidence="1">The sequence shown here is derived from an EMBL/GenBank/DDBJ whole genome shotgun (WGS) entry which is preliminary data.</text>
</comment>
<accession>A0ACB8DBR1</accession>
<evidence type="ECO:0000313" key="1">
    <source>
        <dbReference type="EMBL" id="KAH7965597.1"/>
    </source>
</evidence>
<proteinExistence type="predicted"/>
<name>A0ACB8DBR1_DERSI</name>
<keyword evidence="2" id="KW-1185">Reference proteome</keyword>
<reference evidence="1" key="1">
    <citation type="submission" date="2020-05" db="EMBL/GenBank/DDBJ databases">
        <title>Large-scale comparative analyses of tick genomes elucidate their genetic diversity and vector capacities.</title>
        <authorList>
            <person name="Jia N."/>
            <person name="Wang J."/>
            <person name="Shi W."/>
            <person name="Du L."/>
            <person name="Sun Y."/>
            <person name="Zhan W."/>
            <person name="Jiang J."/>
            <person name="Wang Q."/>
            <person name="Zhang B."/>
            <person name="Ji P."/>
            <person name="Sakyi L.B."/>
            <person name="Cui X."/>
            <person name="Yuan T."/>
            <person name="Jiang B."/>
            <person name="Yang W."/>
            <person name="Lam T.T.-Y."/>
            <person name="Chang Q."/>
            <person name="Ding S."/>
            <person name="Wang X."/>
            <person name="Zhu J."/>
            <person name="Ruan X."/>
            <person name="Zhao L."/>
            <person name="Wei J."/>
            <person name="Que T."/>
            <person name="Du C."/>
            <person name="Cheng J."/>
            <person name="Dai P."/>
            <person name="Han X."/>
            <person name="Huang E."/>
            <person name="Gao Y."/>
            <person name="Liu J."/>
            <person name="Shao H."/>
            <person name="Ye R."/>
            <person name="Li L."/>
            <person name="Wei W."/>
            <person name="Wang X."/>
            <person name="Wang C."/>
            <person name="Yang T."/>
            <person name="Huo Q."/>
            <person name="Li W."/>
            <person name="Guo W."/>
            <person name="Chen H."/>
            <person name="Zhou L."/>
            <person name="Ni X."/>
            <person name="Tian J."/>
            <person name="Zhou Y."/>
            <person name="Sheng Y."/>
            <person name="Liu T."/>
            <person name="Pan Y."/>
            <person name="Xia L."/>
            <person name="Li J."/>
            <person name="Zhao F."/>
            <person name="Cao W."/>
        </authorList>
    </citation>
    <scope>NUCLEOTIDE SEQUENCE</scope>
    <source>
        <strain evidence="1">Dsil-2018</strain>
    </source>
</reference>